<dbReference type="EMBL" id="CP084931">
    <property type="protein sequence ID" value="USI74652.1"/>
    <property type="molecule type" value="Genomic_DNA"/>
</dbReference>
<accession>A0ABY4XCH1</accession>
<evidence type="ECO:0000313" key="1">
    <source>
        <dbReference type="EMBL" id="USI74652.1"/>
    </source>
</evidence>
<gene>
    <name evidence="1" type="ORF">LHA26_18035</name>
</gene>
<evidence type="ECO:0000313" key="2">
    <source>
        <dbReference type="Proteomes" id="UP001056937"/>
    </source>
</evidence>
<keyword evidence="2" id="KW-1185">Reference proteome</keyword>
<dbReference type="RefSeq" id="WP_252168463.1">
    <property type="nucleotide sequence ID" value="NZ_CP084931.1"/>
</dbReference>
<proteinExistence type="predicted"/>
<dbReference type="Proteomes" id="UP001056937">
    <property type="component" value="Chromosome 2"/>
</dbReference>
<sequence>MRFAYTHVVTDDVAAVAGVHAAPHPLEPMSFGEPDGCPITIFSPPPETLAQGTAR</sequence>
<organism evidence="1 2">
    <name type="scientific">Sphingomonas morindae</name>
    <dbReference type="NCBI Taxonomy" id="1541170"/>
    <lineage>
        <taxon>Bacteria</taxon>
        <taxon>Pseudomonadati</taxon>
        <taxon>Pseudomonadota</taxon>
        <taxon>Alphaproteobacteria</taxon>
        <taxon>Sphingomonadales</taxon>
        <taxon>Sphingomonadaceae</taxon>
        <taxon>Sphingomonas</taxon>
    </lineage>
</organism>
<reference evidence="1" key="1">
    <citation type="journal article" date="2022" name="Toxins">
        <title>Genomic Analysis of Sphingopyxis sp. USTB-05 for Biodegrading Cyanobacterial Hepatotoxins.</title>
        <authorList>
            <person name="Liu C."/>
            <person name="Xu Q."/>
            <person name="Zhao Z."/>
            <person name="Zhang H."/>
            <person name="Liu X."/>
            <person name="Yin C."/>
            <person name="Liu Y."/>
            <person name="Yan H."/>
        </authorList>
    </citation>
    <scope>NUCLEOTIDE SEQUENCE</scope>
    <source>
        <strain evidence="1">NBD5</strain>
    </source>
</reference>
<protein>
    <submittedName>
        <fullName evidence="1">Uncharacterized protein</fullName>
    </submittedName>
</protein>
<name>A0ABY4XCH1_9SPHN</name>